<dbReference type="HOGENOM" id="CLU_019602_1_0_9"/>
<feature type="transmembrane region" description="Helical" evidence="9">
    <location>
        <begin position="159"/>
        <end position="179"/>
    </location>
</feature>
<keyword evidence="8 9" id="KW-0472">Membrane</keyword>
<keyword evidence="4" id="KW-1003">Cell membrane</keyword>
<dbReference type="PANTHER" id="PTHR30614:SF20">
    <property type="entry name" value="GLUTAMINE TRANSPORT SYSTEM PERMEASE PROTEIN GLNP"/>
    <property type="match status" value="1"/>
</dbReference>
<dbReference type="GO" id="GO:0015833">
    <property type="term" value="P:peptide transport"/>
    <property type="evidence" value="ECO:0007669"/>
    <property type="project" value="UniProtKB-KW"/>
</dbReference>
<feature type="transmembrane region" description="Helical" evidence="9">
    <location>
        <begin position="23"/>
        <end position="44"/>
    </location>
</feature>
<comment type="subcellular location">
    <subcellularLocation>
        <location evidence="1 9">Cell membrane</location>
        <topology evidence="1 9">Multi-pass membrane protein</topology>
    </subcellularLocation>
</comment>
<keyword evidence="3 9" id="KW-0813">Transport</keyword>
<sequence length="227" mass="25114">MSPFALERWQAFFADFGQFAKGFLFTLEISIGALLLAVLLGLIFGSLSATRNKLLRGISRAYVEVYQNTPLLIQFVIVYYGFPLLNKNFVISAFWTAIICVGLYHGAYIAEVIRSGIEGVSKGQTEAAEAQGFTYGDTMRLIILPQAIRMIYPPLTNQVVNLIKNTSTVAIISGADLMFTAKSWSSMNVNYIPAFVGVGVLYFVLCFPLATLARRMEEKNKKSYSVG</sequence>
<evidence type="ECO:0000256" key="9">
    <source>
        <dbReference type="RuleBase" id="RU363032"/>
    </source>
</evidence>
<reference evidence="12" key="1">
    <citation type="submission" date="2015-01" db="EMBL/GenBank/DDBJ databases">
        <authorList>
            <person name="Andreevskaya M."/>
        </authorList>
    </citation>
    <scope>NUCLEOTIDE SEQUENCE [LARGE SCALE GENOMIC DNA]</scope>
    <source>
        <strain evidence="12">MKFS47</strain>
    </source>
</reference>
<dbReference type="InterPro" id="IPR035906">
    <property type="entry name" value="MetI-like_sf"/>
</dbReference>
<keyword evidence="6" id="KW-0029">Amino-acid transport</keyword>
<evidence type="ECO:0000256" key="4">
    <source>
        <dbReference type="ARBA" id="ARBA00022475"/>
    </source>
</evidence>
<dbReference type="PANTHER" id="PTHR30614">
    <property type="entry name" value="MEMBRANE COMPONENT OF AMINO ACID ABC TRANSPORTER"/>
    <property type="match status" value="1"/>
</dbReference>
<dbReference type="SUPFAM" id="SSF161098">
    <property type="entry name" value="MetI-like"/>
    <property type="match status" value="1"/>
</dbReference>
<dbReference type="AlphaFoldDB" id="A0A0D6DYS7"/>
<evidence type="ECO:0000256" key="5">
    <source>
        <dbReference type="ARBA" id="ARBA00022692"/>
    </source>
</evidence>
<evidence type="ECO:0000256" key="6">
    <source>
        <dbReference type="ARBA" id="ARBA00022970"/>
    </source>
</evidence>
<dbReference type="Pfam" id="PF00528">
    <property type="entry name" value="BPD_transp_1"/>
    <property type="match status" value="1"/>
</dbReference>
<dbReference type="KEGG" id="lpk:LACPI_1721"/>
<dbReference type="GO" id="GO:0043190">
    <property type="term" value="C:ATP-binding cassette (ABC) transporter complex"/>
    <property type="evidence" value="ECO:0007669"/>
    <property type="project" value="InterPro"/>
</dbReference>
<dbReference type="PROSITE" id="PS50928">
    <property type="entry name" value="ABC_TM1"/>
    <property type="match status" value="1"/>
</dbReference>
<comment type="similarity">
    <text evidence="2">Belongs to the binding-protein-dependent transport system permease family. HisMQ subfamily.</text>
</comment>
<dbReference type="NCBIfam" id="TIGR01726">
    <property type="entry name" value="HEQRo_perm_3TM"/>
    <property type="match status" value="1"/>
</dbReference>
<feature type="transmembrane region" description="Helical" evidence="9">
    <location>
        <begin position="65"/>
        <end position="82"/>
    </location>
</feature>
<dbReference type="Gene3D" id="1.10.3720.10">
    <property type="entry name" value="MetI-like"/>
    <property type="match status" value="1"/>
</dbReference>
<keyword evidence="7 9" id="KW-1133">Transmembrane helix</keyword>
<feature type="transmembrane region" description="Helical" evidence="9">
    <location>
        <begin position="191"/>
        <end position="213"/>
    </location>
</feature>
<evidence type="ECO:0000313" key="11">
    <source>
        <dbReference type="EMBL" id="CEN28921.1"/>
    </source>
</evidence>
<dbReference type="InterPro" id="IPR043429">
    <property type="entry name" value="ArtM/GltK/GlnP/TcyL/YhdX-like"/>
</dbReference>
<evidence type="ECO:0000256" key="1">
    <source>
        <dbReference type="ARBA" id="ARBA00004651"/>
    </source>
</evidence>
<organism evidence="11 12">
    <name type="scientific">Pseudolactococcus piscium MKFS47</name>
    <dbReference type="NCBI Taxonomy" id="297352"/>
    <lineage>
        <taxon>Bacteria</taxon>
        <taxon>Bacillati</taxon>
        <taxon>Bacillota</taxon>
        <taxon>Bacilli</taxon>
        <taxon>Lactobacillales</taxon>
        <taxon>Streptococcaceae</taxon>
        <taxon>Pseudolactococcus</taxon>
    </lineage>
</organism>
<keyword evidence="5 9" id="KW-0812">Transmembrane</keyword>
<name>A0A0D6DYS7_9LACT</name>
<proteinExistence type="inferred from homology"/>
<dbReference type="GO" id="GO:0006865">
    <property type="term" value="P:amino acid transport"/>
    <property type="evidence" value="ECO:0007669"/>
    <property type="project" value="UniProtKB-KW"/>
</dbReference>
<evidence type="ECO:0000259" key="10">
    <source>
        <dbReference type="PROSITE" id="PS50928"/>
    </source>
</evidence>
<evidence type="ECO:0000256" key="8">
    <source>
        <dbReference type="ARBA" id="ARBA00023136"/>
    </source>
</evidence>
<evidence type="ECO:0000256" key="7">
    <source>
        <dbReference type="ARBA" id="ARBA00022989"/>
    </source>
</evidence>
<dbReference type="CDD" id="cd06261">
    <property type="entry name" value="TM_PBP2"/>
    <property type="match status" value="1"/>
</dbReference>
<protein>
    <submittedName>
        <fullName evidence="11">Glutamine transport permease protein 1 GlnM1</fullName>
    </submittedName>
</protein>
<dbReference type="Proteomes" id="UP000033166">
    <property type="component" value="Chromosome I"/>
</dbReference>
<dbReference type="InterPro" id="IPR000515">
    <property type="entry name" value="MetI-like"/>
</dbReference>
<gene>
    <name evidence="11" type="primary">glnM1</name>
    <name evidence="11" type="ORF">LACPI_1721</name>
</gene>
<evidence type="ECO:0000256" key="3">
    <source>
        <dbReference type="ARBA" id="ARBA00022448"/>
    </source>
</evidence>
<dbReference type="STRING" id="1364.LP2241_50119"/>
<evidence type="ECO:0000313" key="12">
    <source>
        <dbReference type="Proteomes" id="UP000033166"/>
    </source>
</evidence>
<accession>A0A0D6DYS7</accession>
<feature type="transmembrane region" description="Helical" evidence="9">
    <location>
        <begin position="88"/>
        <end position="107"/>
    </location>
</feature>
<evidence type="ECO:0000256" key="2">
    <source>
        <dbReference type="ARBA" id="ARBA00010072"/>
    </source>
</evidence>
<dbReference type="EMBL" id="LN774769">
    <property type="protein sequence ID" value="CEN28921.1"/>
    <property type="molecule type" value="Genomic_DNA"/>
</dbReference>
<feature type="domain" description="ABC transmembrane type-1" evidence="10">
    <location>
        <begin position="23"/>
        <end position="213"/>
    </location>
</feature>
<dbReference type="GO" id="GO:0015031">
    <property type="term" value="P:protein transport"/>
    <property type="evidence" value="ECO:0007669"/>
    <property type="project" value="UniProtKB-KW"/>
</dbReference>
<dbReference type="GO" id="GO:0022857">
    <property type="term" value="F:transmembrane transporter activity"/>
    <property type="evidence" value="ECO:0007669"/>
    <property type="project" value="InterPro"/>
</dbReference>
<dbReference type="InterPro" id="IPR010065">
    <property type="entry name" value="AA_ABC_transptr_permease_3TM"/>
</dbReference>
<dbReference type="RefSeq" id="WP_047915969.1">
    <property type="nucleotide sequence ID" value="NZ_LN774769.1"/>
</dbReference>